<evidence type="ECO:0000313" key="6">
    <source>
        <dbReference type="Proteomes" id="UP000332933"/>
    </source>
</evidence>
<gene>
    <name evidence="5" type="primary">Aste57867_14096</name>
    <name evidence="4" type="ORF">As57867_014045</name>
    <name evidence="5" type="ORF">ASTE57867_14096</name>
</gene>
<feature type="repeat" description="ANK" evidence="3">
    <location>
        <begin position="123"/>
        <end position="155"/>
    </location>
</feature>
<dbReference type="EMBL" id="VJMH01005519">
    <property type="protein sequence ID" value="KAF0695058.1"/>
    <property type="molecule type" value="Genomic_DNA"/>
</dbReference>
<protein>
    <submittedName>
        <fullName evidence="5">Aste57867_14096 protein</fullName>
    </submittedName>
</protein>
<dbReference type="InterPro" id="IPR036770">
    <property type="entry name" value="Ankyrin_rpt-contain_sf"/>
</dbReference>
<dbReference type="PRINTS" id="PR01415">
    <property type="entry name" value="ANKYRIN"/>
</dbReference>
<dbReference type="Pfam" id="PF12796">
    <property type="entry name" value="Ank_2"/>
    <property type="match status" value="2"/>
</dbReference>
<evidence type="ECO:0000313" key="5">
    <source>
        <dbReference type="EMBL" id="VFT90924.1"/>
    </source>
</evidence>
<dbReference type="PANTHER" id="PTHR24171">
    <property type="entry name" value="ANKYRIN REPEAT DOMAIN-CONTAINING PROTEIN 39-RELATED"/>
    <property type="match status" value="1"/>
</dbReference>
<dbReference type="Proteomes" id="UP000332933">
    <property type="component" value="Unassembled WGS sequence"/>
</dbReference>
<dbReference type="InterPro" id="IPR002110">
    <property type="entry name" value="Ankyrin_rpt"/>
</dbReference>
<dbReference type="Gene3D" id="1.25.40.20">
    <property type="entry name" value="Ankyrin repeat-containing domain"/>
    <property type="match status" value="2"/>
</dbReference>
<organism evidence="5 6">
    <name type="scientific">Aphanomyces stellatus</name>
    <dbReference type="NCBI Taxonomy" id="120398"/>
    <lineage>
        <taxon>Eukaryota</taxon>
        <taxon>Sar</taxon>
        <taxon>Stramenopiles</taxon>
        <taxon>Oomycota</taxon>
        <taxon>Saprolegniomycetes</taxon>
        <taxon>Saprolegniales</taxon>
        <taxon>Verrucalvaceae</taxon>
        <taxon>Aphanomyces</taxon>
    </lineage>
</organism>
<dbReference type="AlphaFoldDB" id="A0A485L218"/>
<keyword evidence="6" id="KW-1185">Reference proteome</keyword>
<reference evidence="4" key="2">
    <citation type="submission" date="2019-06" db="EMBL/GenBank/DDBJ databases">
        <title>Genomics analysis of Aphanomyces spp. identifies a new class of oomycete effector associated with host adaptation.</title>
        <authorList>
            <person name="Gaulin E."/>
        </authorList>
    </citation>
    <scope>NUCLEOTIDE SEQUENCE</scope>
    <source>
        <strain evidence="4">CBS 578.67</strain>
    </source>
</reference>
<evidence type="ECO:0000256" key="2">
    <source>
        <dbReference type="ARBA" id="ARBA00023043"/>
    </source>
</evidence>
<reference evidence="5 6" key="1">
    <citation type="submission" date="2019-03" db="EMBL/GenBank/DDBJ databases">
        <authorList>
            <person name="Gaulin E."/>
            <person name="Dumas B."/>
        </authorList>
    </citation>
    <scope>NUCLEOTIDE SEQUENCE [LARGE SCALE GENOMIC DNA]</scope>
    <source>
        <strain evidence="5">CBS 568.67</strain>
    </source>
</reference>
<name>A0A485L218_9STRA</name>
<keyword evidence="1" id="KW-0677">Repeat</keyword>
<dbReference type="OrthoDB" id="79262at2759"/>
<accession>A0A485L218</accession>
<dbReference type="EMBL" id="CAADRA010005540">
    <property type="protein sequence ID" value="VFT90924.1"/>
    <property type="molecule type" value="Genomic_DNA"/>
</dbReference>
<sequence>MVLDIVNELVQHGADVNLAGGPSGLTPLTHASASGHLDVVQELLALGALIDAPTESGWTALYYAIREGHMAIFNALLQRGASASTFTVHARASHLFIACDIGALDMVQAMLAHGAEVDKPTLHGDTPLFVTCDKGHLEVVRELIQNGANVNSKTFVRDREPRCHSTHEVAGLEIAAANCRYEWAFI</sequence>
<dbReference type="PROSITE" id="PS50297">
    <property type="entry name" value="ANK_REP_REGION"/>
    <property type="match status" value="3"/>
</dbReference>
<dbReference type="SUPFAM" id="SSF48403">
    <property type="entry name" value="Ankyrin repeat"/>
    <property type="match status" value="1"/>
</dbReference>
<dbReference type="PROSITE" id="PS50088">
    <property type="entry name" value="ANK_REPEAT"/>
    <property type="match status" value="3"/>
</dbReference>
<proteinExistence type="predicted"/>
<evidence type="ECO:0000256" key="3">
    <source>
        <dbReference type="PROSITE-ProRule" id="PRU00023"/>
    </source>
</evidence>
<keyword evidence="2 3" id="KW-0040">ANK repeat</keyword>
<evidence type="ECO:0000313" key="4">
    <source>
        <dbReference type="EMBL" id="KAF0695058.1"/>
    </source>
</evidence>
<feature type="repeat" description="ANK" evidence="3">
    <location>
        <begin position="23"/>
        <end position="55"/>
    </location>
</feature>
<dbReference type="SMART" id="SM00248">
    <property type="entry name" value="ANK"/>
    <property type="match status" value="4"/>
</dbReference>
<feature type="repeat" description="ANK" evidence="3">
    <location>
        <begin position="56"/>
        <end position="88"/>
    </location>
</feature>
<evidence type="ECO:0000256" key="1">
    <source>
        <dbReference type="ARBA" id="ARBA00022737"/>
    </source>
</evidence>